<comment type="caution">
    <text evidence="2">The sequence shown here is derived from an EMBL/GenBank/DDBJ whole genome shotgun (WGS) entry which is preliminary data.</text>
</comment>
<keyword evidence="3" id="KW-1185">Reference proteome</keyword>
<sequence>MRLVEGGAERLPPAAVRGATVVPDRVLARLTDQAAREAVTRHEGAPPARAGLRPPQSSVSVRGGAACIAVSVDLTCPVDTAGVCAALAAAIAERVHDLTGLPVADTTVSVRRLVLKESLRQRRVR</sequence>
<gene>
    <name evidence="2" type="ORF">K7862_06240</name>
</gene>
<accession>A0ABS7Q274</accession>
<dbReference type="EMBL" id="JAINZZ010000005">
    <property type="protein sequence ID" value="MBY8877242.1"/>
    <property type="molecule type" value="Genomic_DNA"/>
</dbReference>
<organism evidence="2 3">
    <name type="scientific">Actinacidiphila acidipaludis</name>
    <dbReference type="NCBI Taxonomy" id="2873382"/>
    <lineage>
        <taxon>Bacteria</taxon>
        <taxon>Bacillati</taxon>
        <taxon>Actinomycetota</taxon>
        <taxon>Actinomycetes</taxon>
        <taxon>Kitasatosporales</taxon>
        <taxon>Streptomycetaceae</taxon>
        <taxon>Actinacidiphila</taxon>
    </lineage>
</organism>
<name>A0ABS7Q274_9ACTN</name>
<feature type="compositionally biased region" description="Low complexity" evidence="1">
    <location>
        <begin position="45"/>
        <end position="55"/>
    </location>
</feature>
<reference evidence="2 3" key="1">
    <citation type="submission" date="2021-08" db="EMBL/GenBank/DDBJ databases">
        <title>WGS of actinomycetes from Thailand.</title>
        <authorList>
            <person name="Thawai C."/>
        </authorList>
    </citation>
    <scope>NUCLEOTIDE SEQUENCE [LARGE SCALE GENOMIC DNA]</scope>
    <source>
        <strain evidence="2 3">PLK6-54</strain>
    </source>
</reference>
<protein>
    <submittedName>
        <fullName evidence="2">Asp23/Gls24 family envelope stress response protein</fullName>
    </submittedName>
</protein>
<evidence type="ECO:0000313" key="3">
    <source>
        <dbReference type="Proteomes" id="UP000778578"/>
    </source>
</evidence>
<proteinExistence type="predicted"/>
<evidence type="ECO:0000313" key="2">
    <source>
        <dbReference type="EMBL" id="MBY8877242.1"/>
    </source>
</evidence>
<dbReference type="Proteomes" id="UP000778578">
    <property type="component" value="Unassembled WGS sequence"/>
</dbReference>
<feature type="region of interest" description="Disordered" evidence="1">
    <location>
        <begin position="37"/>
        <end position="58"/>
    </location>
</feature>
<evidence type="ECO:0000256" key="1">
    <source>
        <dbReference type="SAM" id="MobiDB-lite"/>
    </source>
</evidence>